<reference evidence="1 2" key="1">
    <citation type="journal article" date="2019" name="Nat. Microbiol.">
        <title>Mediterranean grassland soil C-N compound turnover is dependent on rainfall and depth, and is mediated by genomically divergent microorganisms.</title>
        <authorList>
            <person name="Diamond S."/>
            <person name="Andeer P.F."/>
            <person name="Li Z."/>
            <person name="Crits-Christoph A."/>
            <person name="Burstein D."/>
            <person name="Anantharaman K."/>
            <person name="Lane K.R."/>
            <person name="Thomas B.C."/>
            <person name="Pan C."/>
            <person name="Northen T.R."/>
            <person name="Banfield J.F."/>
        </authorList>
    </citation>
    <scope>NUCLEOTIDE SEQUENCE [LARGE SCALE GENOMIC DNA]</scope>
    <source>
        <strain evidence="1">WS_9</strain>
    </source>
</reference>
<proteinExistence type="predicted"/>
<evidence type="ECO:0000313" key="1">
    <source>
        <dbReference type="EMBL" id="TMQ63542.1"/>
    </source>
</evidence>
<protein>
    <submittedName>
        <fullName evidence="1">Uncharacterized protein</fullName>
    </submittedName>
</protein>
<name>A0A538TIV4_UNCEI</name>
<comment type="caution">
    <text evidence="1">The sequence shown here is derived from an EMBL/GenBank/DDBJ whole genome shotgun (WGS) entry which is preliminary data.</text>
</comment>
<organism evidence="1 2">
    <name type="scientific">Eiseniibacteriota bacterium</name>
    <dbReference type="NCBI Taxonomy" id="2212470"/>
    <lineage>
        <taxon>Bacteria</taxon>
        <taxon>Candidatus Eiseniibacteriota</taxon>
    </lineage>
</organism>
<evidence type="ECO:0000313" key="2">
    <source>
        <dbReference type="Proteomes" id="UP000317691"/>
    </source>
</evidence>
<accession>A0A538TIV4</accession>
<dbReference type="Proteomes" id="UP000317691">
    <property type="component" value="Unassembled WGS sequence"/>
</dbReference>
<gene>
    <name evidence="1" type="ORF">E6K79_09875</name>
</gene>
<dbReference type="AlphaFoldDB" id="A0A538TIV4"/>
<sequence>MAIRKRQDTRSELPEILAAILEARGATVAKRGSVWEALLPADLEQSLGTDRVRLVAAPAGRAARGAEMDAAMTERILLLGRSHGCVTRLLARVPAPKGTPARERQWVRLHWRIRYGSDDLADELLVQRIPVGPAGGMRAPADREFRPPTPEQAMALAAPDPELLAAAWIRGLRQLESRIRFKLRPHEDRMRRELHREMRTLSIHFRSLIAEERSGRRRRVEAREAGRILQLKEDWERKLAAAVRQRALDTEARLVAAALLSVMPESRGQKAV</sequence>
<dbReference type="EMBL" id="VBOZ01000030">
    <property type="protein sequence ID" value="TMQ63542.1"/>
    <property type="molecule type" value="Genomic_DNA"/>
</dbReference>